<feature type="binding site" evidence="9">
    <location>
        <position position="376"/>
    </location>
    <ligand>
        <name>S-adenosyl-L-methionine</name>
        <dbReference type="ChEBI" id="CHEBI:59789"/>
    </ligand>
</feature>
<keyword evidence="3" id="KW-0690">Ribosome biogenesis</keyword>
<feature type="compositionally biased region" description="Basic residues" evidence="10">
    <location>
        <begin position="12"/>
        <end position="21"/>
    </location>
</feature>
<evidence type="ECO:0000256" key="7">
    <source>
        <dbReference type="ARBA" id="ARBA00022884"/>
    </source>
</evidence>
<evidence type="ECO:0000256" key="3">
    <source>
        <dbReference type="ARBA" id="ARBA00022517"/>
    </source>
</evidence>
<comment type="similarity">
    <text evidence="2 9">Belongs to the class I-like SAM-binding methyltransferase superfamily. RsmB/NOP family.</text>
</comment>
<organism evidence="12 13">
    <name type="scientific">Halocaridina rubra</name>
    <name type="common">Hawaiian red shrimp</name>
    <dbReference type="NCBI Taxonomy" id="373956"/>
    <lineage>
        <taxon>Eukaryota</taxon>
        <taxon>Metazoa</taxon>
        <taxon>Ecdysozoa</taxon>
        <taxon>Arthropoda</taxon>
        <taxon>Crustacea</taxon>
        <taxon>Multicrustacea</taxon>
        <taxon>Malacostraca</taxon>
        <taxon>Eumalacostraca</taxon>
        <taxon>Eucarida</taxon>
        <taxon>Decapoda</taxon>
        <taxon>Pleocyemata</taxon>
        <taxon>Caridea</taxon>
        <taxon>Atyoidea</taxon>
        <taxon>Atyidae</taxon>
        <taxon>Halocaridina</taxon>
    </lineage>
</organism>
<dbReference type="InterPro" id="IPR018314">
    <property type="entry name" value="RsmB/NOL1/NOP2-like_CS"/>
</dbReference>
<evidence type="ECO:0000313" key="13">
    <source>
        <dbReference type="Proteomes" id="UP001381693"/>
    </source>
</evidence>
<reference evidence="12 13" key="1">
    <citation type="submission" date="2023-11" db="EMBL/GenBank/DDBJ databases">
        <title>Halocaridina rubra genome assembly.</title>
        <authorList>
            <person name="Smith C."/>
        </authorList>
    </citation>
    <scope>NUCLEOTIDE SEQUENCE [LARGE SCALE GENOMIC DNA]</scope>
    <source>
        <strain evidence="12">EP-1</strain>
        <tissue evidence="12">Whole</tissue>
    </source>
</reference>
<evidence type="ECO:0000256" key="8">
    <source>
        <dbReference type="ARBA" id="ARBA00023242"/>
    </source>
</evidence>
<sequence>MGRKANYDTKAKRGPGKKTKKQPTPIFPTDGAENEERQLSHRQKQRAKKRSLKQSKKDKVTAKKQKIDMDSAGEEALDSEDQGNDSDAEEQTYPTAGKKKMLLPAKKSKLKIFGDSDDDEEEESEQEAVDDYGVGSDSDDSDDEDIVKKSKKLEKKKKAEIEAGDAYMDEAAQKLEVDIPSLEEVVEELKGEVDMPSIHSRIKDTAFVLAEFSKRRDPNRSRSEYIQILLKDLCMYYSYNEFLMEKMSDMFSSGELLEFLEASELPRPVTIRTNTLKTRRKALAAALIARGVDVDVIGWSKVGLVVMRTSGNVTLGATTEYLAGHYIIQGASSFLPVMALAPKEGEKVLDMCAAPGGKTTHIAAIMRNSGMIVCNDLHRERVKALVGNLHRMGITNATITCKDGRTFPKMMPQFFDRVLLDAPCSGTGVISKDQSVKTRKDPKDIQRCAHLQRELLLAAIDSVHKYDGSSGYIVYSTCSVLVEENEDVIEYALKRRNVKLVPTGLDVGKPGFVNYREKRFHSSMNLCKRMYPHTLNVDGFFLAKLKKLGNVEQSSKDEEEEDGE</sequence>
<proteinExistence type="inferred from homology"/>
<dbReference type="AlphaFoldDB" id="A0AAN8ZNV2"/>
<dbReference type="GO" id="GO:0003723">
    <property type="term" value="F:RNA binding"/>
    <property type="evidence" value="ECO:0007669"/>
    <property type="project" value="UniProtKB-UniRule"/>
</dbReference>
<evidence type="ECO:0000256" key="5">
    <source>
        <dbReference type="ARBA" id="ARBA00022679"/>
    </source>
</evidence>
<feature type="binding site" evidence="9">
    <location>
        <position position="421"/>
    </location>
    <ligand>
        <name>S-adenosyl-L-methionine</name>
        <dbReference type="ChEBI" id="CHEBI:59789"/>
    </ligand>
</feature>
<evidence type="ECO:0000256" key="2">
    <source>
        <dbReference type="ARBA" id="ARBA00007494"/>
    </source>
</evidence>
<dbReference type="InterPro" id="IPR011023">
    <property type="entry name" value="Nop2p"/>
</dbReference>
<feature type="binding site" evidence="9">
    <location>
        <begin position="352"/>
        <end position="358"/>
    </location>
    <ligand>
        <name>S-adenosyl-L-methionine</name>
        <dbReference type="ChEBI" id="CHEBI:59789"/>
    </ligand>
</feature>
<dbReference type="Gene3D" id="3.40.50.150">
    <property type="entry name" value="Vaccinia Virus protein VP39"/>
    <property type="match status" value="1"/>
</dbReference>
<dbReference type="PRINTS" id="PR02008">
    <property type="entry name" value="RCMTFAMILY"/>
</dbReference>
<dbReference type="GO" id="GO:0009383">
    <property type="term" value="F:rRNA (cytosine-C5-)-methyltransferase activity"/>
    <property type="evidence" value="ECO:0007669"/>
    <property type="project" value="TreeGrafter"/>
</dbReference>
<dbReference type="GO" id="GO:0005730">
    <property type="term" value="C:nucleolus"/>
    <property type="evidence" value="ECO:0007669"/>
    <property type="project" value="UniProtKB-SubCell"/>
</dbReference>
<evidence type="ECO:0000256" key="9">
    <source>
        <dbReference type="PROSITE-ProRule" id="PRU01023"/>
    </source>
</evidence>
<protein>
    <submittedName>
        <fullName evidence="12">rRNA (Cytosine-C5-)-methyltransferase nop2</fullName>
        <ecNumber evidence="12">2.1.1.310</ecNumber>
    </submittedName>
</protein>
<keyword evidence="6 9" id="KW-0949">S-adenosyl-L-methionine</keyword>
<evidence type="ECO:0000256" key="1">
    <source>
        <dbReference type="ARBA" id="ARBA00004604"/>
    </source>
</evidence>
<dbReference type="InterPro" id="IPR023273">
    <property type="entry name" value="RCMT_NOP2"/>
</dbReference>
<dbReference type="Gene3D" id="3.30.70.1170">
    <property type="entry name" value="Sun protein, domain 3"/>
    <property type="match status" value="1"/>
</dbReference>
<dbReference type="PROSITE" id="PS51686">
    <property type="entry name" value="SAM_MT_RSMB_NOP"/>
    <property type="match status" value="1"/>
</dbReference>
<dbReference type="PRINTS" id="PR02012">
    <property type="entry name" value="RCMTNOP2"/>
</dbReference>
<feature type="compositionally biased region" description="Acidic residues" evidence="10">
    <location>
        <begin position="115"/>
        <end position="130"/>
    </location>
</feature>
<feature type="compositionally biased region" description="Basic and acidic residues" evidence="10">
    <location>
        <begin position="55"/>
        <end position="69"/>
    </location>
</feature>
<dbReference type="NCBIfam" id="TIGR00446">
    <property type="entry name" value="nop2p"/>
    <property type="match status" value="1"/>
</dbReference>
<feature type="compositionally biased region" description="Basic residues" evidence="10">
    <location>
        <begin position="97"/>
        <end position="110"/>
    </location>
</feature>
<feature type="region of interest" description="Disordered" evidence="10">
    <location>
        <begin position="1"/>
        <end position="147"/>
    </location>
</feature>
<dbReference type="InterPro" id="IPR049560">
    <property type="entry name" value="MeTrfase_RsmB-F_NOP2_cat"/>
</dbReference>
<dbReference type="InterPro" id="IPR029063">
    <property type="entry name" value="SAM-dependent_MTases_sf"/>
</dbReference>
<keyword evidence="7 9" id="KW-0694">RNA-binding</keyword>
<accession>A0AAN8ZNV2</accession>
<feature type="binding site" evidence="9">
    <location>
        <position position="403"/>
    </location>
    <ligand>
        <name>S-adenosyl-L-methionine</name>
        <dbReference type="ChEBI" id="CHEBI:59789"/>
    </ligand>
</feature>
<evidence type="ECO:0000256" key="6">
    <source>
        <dbReference type="ARBA" id="ARBA00022691"/>
    </source>
</evidence>
<dbReference type="PANTHER" id="PTHR22807:SF30">
    <property type="entry name" value="28S RRNA (CYTOSINE(4447)-C(5))-METHYLTRANSFERASE-RELATED"/>
    <property type="match status" value="1"/>
</dbReference>
<dbReference type="InterPro" id="IPR001678">
    <property type="entry name" value="MeTrfase_RsmB-F_NOP2_dom"/>
</dbReference>
<dbReference type="InterPro" id="IPR023267">
    <property type="entry name" value="RCMT"/>
</dbReference>
<keyword evidence="13" id="KW-1185">Reference proteome</keyword>
<comment type="caution">
    <text evidence="12">The sequence shown here is derived from an EMBL/GenBank/DDBJ whole genome shotgun (WGS) entry which is preliminary data.</text>
</comment>
<name>A0AAN8ZNV2_HALRR</name>
<dbReference type="GO" id="GO:0000470">
    <property type="term" value="P:maturation of LSU-rRNA"/>
    <property type="evidence" value="ECO:0007669"/>
    <property type="project" value="TreeGrafter"/>
</dbReference>
<feature type="compositionally biased region" description="Acidic residues" evidence="10">
    <location>
        <begin position="71"/>
        <end position="90"/>
    </location>
</feature>
<comment type="subcellular location">
    <subcellularLocation>
        <location evidence="1">Nucleus</location>
        <location evidence="1">Nucleolus</location>
    </subcellularLocation>
</comment>
<dbReference type="GO" id="GO:0070475">
    <property type="term" value="P:rRNA base methylation"/>
    <property type="evidence" value="ECO:0007669"/>
    <property type="project" value="TreeGrafter"/>
</dbReference>
<dbReference type="EMBL" id="JAXCGZ010023118">
    <property type="protein sequence ID" value="KAK7016999.1"/>
    <property type="molecule type" value="Genomic_DNA"/>
</dbReference>
<dbReference type="EC" id="2.1.1.310" evidence="12"/>
<evidence type="ECO:0000313" key="12">
    <source>
        <dbReference type="EMBL" id="KAK7016999.1"/>
    </source>
</evidence>
<feature type="compositionally biased region" description="Basic and acidic residues" evidence="10">
    <location>
        <begin position="1"/>
        <end position="11"/>
    </location>
</feature>
<evidence type="ECO:0000259" key="11">
    <source>
        <dbReference type="PROSITE" id="PS51686"/>
    </source>
</evidence>
<gene>
    <name evidence="12" type="primary">NOP2</name>
    <name evidence="12" type="ORF">SK128_006982</name>
</gene>
<dbReference type="Pfam" id="PF01189">
    <property type="entry name" value="Methyltr_RsmB-F"/>
    <property type="match status" value="1"/>
</dbReference>
<evidence type="ECO:0000256" key="4">
    <source>
        <dbReference type="ARBA" id="ARBA00022603"/>
    </source>
</evidence>
<dbReference type="Proteomes" id="UP001381693">
    <property type="component" value="Unassembled WGS sequence"/>
</dbReference>
<keyword evidence="8" id="KW-0539">Nucleus</keyword>
<dbReference type="PANTHER" id="PTHR22807">
    <property type="entry name" value="NOP2 YEAST -RELATED NOL1/NOP2/FMU SUN DOMAIN-CONTAINING"/>
    <property type="match status" value="1"/>
</dbReference>
<keyword evidence="5 9" id="KW-0808">Transferase</keyword>
<feature type="compositionally biased region" description="Basic residues" evidence="10">
    <location>
        <begin position="40"/>
        <end position="54"/>
    </location>
</feature>
<feature type="domain" description="SAM-dependent MTase RsmB/NOP-type" evidence="11">
    <location>
        <begin position="259"/>
        <end position="548"/>
    </location>
</feature>
<keyword evidence="4 9" id="KW-0489">Methyltransferase</keyword>
<dbReference type="CDD" id="cd02440">
    <property type="entry name" value="AdoMet_MTases"/>
    <property type="match status" value="1"/>
</dbReference>
<feature type="active site" description="Nucleophile" evidence="9">
    <location>
        <position position="478"/>
    </location>
</feature>
<evidence type="ECO:0000256" key="10">
    <source>
        <dbReference type="SAM" id="MobiDB-lite"/>
    </source>
</evidence>
<dbReference type="PROSITE" id="PS01153">
    <property type="entry name" value="NOL1_NOP2_SUN"/>
    <property type="match status" value="1"/>
</dbReference>
<dbReference type="SUPFAM" id="SSF53335">
    <property type="entry name" value="S-adenosyl-L-methionine-dependent methyltransferases"/>
    <property type="match status" value="1"/>
</dbReference>